<evidence type="ECO:0000313" key="2">
    <source>
        <dbReference type="EnsemblPlants" id="HORVU.MOREX.r3.7HG0634760.1"/>
    </source>
</evidence>
<proteinExistence type="predicted"/>
<reference evidence="3" key="1">
    <citation type="journal article" date="2012" name="Nature">
        <title>A physical, genetic and functional sequence assembly of the barley genome.</title>
        <authorList>
            <consortium name="The International Barley Genome Sequencing Consortium"/>
            <person name="Mayer K.F."/>
            <person name="Waugh R."/>
            <person name="Brown J.W."/>
            <person name="Schulman A."/>
            <person name="Langridge P."/>
            <person name="Platzer M."/>
            <person name="Fincher G.B."/>
            <person name="Muehlbauer G.J."/>
            <person name="Sato K."/>
            <person name="Close T.J."/>
            <person name="Wise R.P."/>
            <person name="Stein N."/>
        </authorList>
    </citation>
    <scope>NUCLEOTIDE SEQUENCE [LARGE SCALE GENOMIC DNA]</scope>
    <source>
        <strain evidence="3">cv. Morex</strain>
    </source>
</reference>
<keyword evidence="3" id="KW-1185">Reference proteome</keyword>
<feature type="compositionally biased region" description="Low complexity" evidence="1">
    <location>
        <begin position="1"/>
        <end position="18"/>
    </location>
</feature>
<dbReference type="Proteomes" id="UP000011116">
    <property type="component" value="Chromosome 7H"/>
</dbReference>
<dbReference type="AlphaFoldDB" id="M0VRV0"/>
<accession>M0VRV0</accession>
<reference evidence="2" key="3">
    <citation type="submission" date="2022-01" db="UniProtKB">
        <authorList>
            <consortium name="EnsemblPlants"/>
        </authorList>
    </citation>
    <scope>IDENTIFICATION</scope>
    <source>
        <strain evidence="2">subsp. vulgare</strain>
    </source>
</reference>
<dbReference type="Gramene" id="HORVU.MOREX.r3.7HG0634760.1">
    <property type="protein sequence ID" value="HORVU.MOREX.r3.7HG0634760.1"/>
    <property type="gene ID" value="HORVU.MOREX.r3.7HG0634760"/>
</dbReference>
<evidence type="ECO:0000256" key="1">
    <source>
        <dbReference type="SAM" id="MobiDB-lite"/>
    </source>
</evidence>
<dbReference type="ExpressionAtlas" id="M0VRV0">
    <property type="expression patterns" value="baseline and differential"/>
</dbReference>
<feature type="region of interest" description="Disordered" evidence="1">
    <location>
        <begin position="1"/>
        <end position="42"/>
    </location>
</feature>
<reference evidence="2" key="2">
    <citation type="submission" date="2020-10" db="EMBL/GenBank/DDBJ databases">
        <authorList>
            <person name="Scholz U."/>
            <person name="Mascher M."/>
            <person name="Fiebig A."/>
        </authorList>
    </citation>
    <scope>NUCLEOTIDE SEQUENCE [LARGE SCALE GENOMIC DNA]</scope>
    <source>
        <strain evidence="2">cv. Morex</strain>
    </source>
</reference>
<organism evidence="2 3">
    <name type="scientific">Hordeum vulgare subsp. vulgare</name>
    <name type="common">Domesticated barley</name>
    <dbReference type="NCBI Taxonomy" id="112509"/>
    <lineage>
        <taxon>Eukaryota</taxon>
        <taxon>Viridiplantae</taxon>
        <taxon>Streptophyta</taxon>
        <taxon>Embryophyta</taxon>
        <taxon>Tracheophyta</taxon>
        <taxon>Spermatophyta</taxon>
        <taxon>Magnoliopsida</taxon>
        <taxon>Liliopsida</taxon>
        <taxon>Poales</taxon>
        <taxon>Poaceae</taxon>
        <taxon>BOP clade</taxon>
        <taxon>Pooideae</taxon>
        <taxon>Triticodae</taxon>
        <taxon>Triticeae</taxon>
        <taxon>Hordeinae</taxon>
        <taxon>Hordeum</taxon>
    </lineage>
</organism>
<name>M0VRV0_HORVV</name>
<sequence>MASQNTGSGSSTSLGSVLDSDDEENSTSSMPRVGASRATEGLDSFSKKSSYLLSEMKFSKTEVDLAFSELGEGASFDRLVDWIVRSQEATTEAIVKVEEVIYLPTNLLI</sequence>
<dbReference type="EnsemblPlants" id="HORVU.MOREX.r3.7HG0634760.1">
    <property type="protein sequence ID" value="HORVU.MOREX.r3.7HG0634760.1"/>
    <property type="gene ID" value="HORVU.MOREX.r3.7HG0634760"/>
</dbReference>
<evidence type="ECO:0000313" key="3">
    <source>
        <dbReference type="Proteomes" id="UP000011116"/>
    </source>
</evidence>
<protein>
    <submittedName>
        <fullName evidence="2">Uncharacterized protein</fullName>
    </submittedName>
</protein>
<dbReference type="SMR" id="M0VRV0"/>